<evidence type="ECO:0000259" key="5">
    <source>
        <dbReference type="Pfam" id="PF02852"/>
    </source>
</evidence>
<evidence type="ECO:0000259" key="6">
    <source>
        <dbReference type="Pfam" id="PF07992"/>
    </source>
</evidence>
<dbReference type="InterPro" id="IPR016156">
    <property type="entry name" value="FAD/NAD-linked_Rdtase_dimer_sf"/>
</dbReference>
<dbReference type="InterPro" id="IPR001100">
    <property type="entry name" value="Pyr_nuc-diS_OxRdtase"/>
</dbReference>
<dbReference type="InterPro" id="IPR036188">
    <property type="entry name" value="FAD/NAD-bd_sf"/>
</dbReference>
<organism evidence="7 8">
    <name type="scientific">Rhodopirellula halodulae</name>
    <dbReference type="NCBI Taxonomy" id="2894198"/>
    <lineage>
        <taxon>Bacteria</taxon>
        <taxon>Pseudomonadati</taxon>
        <taxon>Planctomycetota</taxon>
        <taxon>Planctomycetia</taxon>
        <taxon>Pirellulales</taxon>
        <taxon>Pirellulaceae</taxon>
        <taxon>Rhodopirellula</taxon>
    </lineage>
</organism>
<evidence type="ECO:0000313" key="7">
    <source>
        <dbReference type="EMBL" id="MCC9641998.1"/>
    </source>
</evidence>
<dbReference type="Gene3D" id="3.50.50.60">
    <property type="entry name" value="FAD/NAD(P)-binding domain"/>
    <property type="match status" value="2"/>
</dbReference>
<dbReference type="Gene3D" id="3.30.390.30">
    <property type="match status" value="1"/>
</dbReference>
<name>A0ABS8NGN3_9BACT</name>
<evidence type="ECO:0000256" key="3">
    <source>
        <dbReference type="ARBA" id="ARBA00022630"/>
    </source>
</evidence>
<dbReference type="Pfam" id="PF07992">
    <property type="entry name" value="Pyr_redox_2"/>
    <property type="match status" value="1"/>
</dbReference>
<dbReference type="Proteomes" id="UP001430306">
    <property type="component" value="Unassembled WGS sequence"/>
</dbReference>
<comment type="caution">
    <text evidence="7">The sequence shown here is derived from an EMBL/GenBank/DDBJ whole genome shotgun (WGS) entry which is preliminary data.</text>
</comment>
<comment type="cofactor">
    <cofactor evidence="1">
        <name>FAD</name>
        <dbReference type="ChEBI" id="CHEBI:57692"/>
    </cofactor>
</comment>
<sequence>MSDQHFDVIVIGTGPSGGTIASKAAEAGKSVALVDSRTFGGNCALRGCNPKKVYVNAGELADQVRRARGKLIEDGQARIDWSGLHDFKEEFTRPVAEGKEDAFREKGIKTFHGVAKFVDQKAIQVAGQRLAANRIVIATGARPSDLGIEGKSLVTTSDDFLQLKQLPRTVVFIGGGYISMEFAGVVAAAGHSVYVIERNEQILSGFDPDLVQQLRKEYESRGVTFHLNATIESISKNDDAADSLRVSMKDESRIDAGLVVHGAGRVPNIDALQLSQGNVAFSENGIAVNEFMQSSSNPAVFATGDCADSGMPRLTPVANEEARAVSKNLFAAETDYVPQYGDVPKIAFTIPSIASIGLSEQKAREKFSDLEVRSGDMSDWGSVRKTGSTVAGYKLLIDSQTGKIVSAHILGPNAEETINLFALAMRFGHTATDMKSTLFAFPTSAADVRSML</sequence>
<evidence type="ECO:0000256" key="1">
    <source>
        <dbReference type="ARBA" id="ARBA00001974"/>
    </source>
</evidence>
<evidence type="ECO:0000313" key="8">
    <source>
        <dbReference type="Proteomes" id="UP001430306"/>
    </source>
</evidence>
<dbReference type="SUPFAM" id="SSF55424">
    <property type="entry name" value="FAD/NAD-linked reductases, dimerisation (C-terminal) domain"/>
    <property type="match status" value="1"/>
</dbReference>
<proteinExistence type="inferred from homology"/>
<dbReference type="PANTHER" id="PTHR43014">
    <property type="entry name" value="MERCURIC REDUCTASE"/>
    <property type="match status" value="1"/>
</dbReference>
<dbReference type="PIRSF" id="PIRSF000350">
    <property type="entry name" value="Mercury_reductase_MerA"/>
    <property type="match status" value="1"/>
</dbReference>
<dbReference type="InterPro" id="IPR004099">
    <property type="entry name" value="Pyr_nucl-diS_OxRdtase_dimer"/>
</dbReference>
<dbReference type="SUPFAM" id="SSF51905">
    <property type="entry name" value="FAD/NAD(P)-binding domain"/>
    <property type="match status" value="1"/>
</dbReference>
<dbReference type="Pfam" id="PF02852">
    <property type="entry name" value="Pyr_redox_dim"/>
    <property type="match status" value="1"/>
</dbReference>
<dbReference type="PRINTS" id="PR00411">
    <property type="entry name" value="PNDRDTASEI"/>
</dbReference>
<keyword evidence="3" id="KW-0285">Flavoprotein</keyword>
<accession>A0ABS8NGN3</accession>
<feature type="domain" description="FAD/NAD(P)-binding" evidence="6">
    <location>
        <begin position="6"/>
        <end position="322"/>
    </location>
</feature>
<comment type="similarity">
    <text evidence="2">Belongs to the class-I pyridine nucleotide-disulfide oxidoreductase family.</text>
</comment>
<keyword evidence="8" id="KW-1185">Reference proteome</keyword>
<gene>
    <name evidence="7" type="ORF">LOC71_06905</name>
</gene>
<evidence type="ECO:0000256" key="4">
    <source>
        <dbReference type="ARBA" id="ARBA00022827"/>
    </source>
</evidence>
<keyword evidence="4" id="KW-0274">FAD</keyword>
<dbReference type="InterPro" id="IPR023753">
    <property type="entry name" value="FAD/NAD-binding_dom"/>
</dbReference>
<evidence type="ECO:0000256" key="2">
    <source>
        <dbReference type="ARBA" id="ARBA00007532"/>
    </source>
</evidence>
<dbReference type="PRINTS" id="PR00368">
    <property type="entry name" value="FADPNR"/>
</dbReference>
<dbReference type="PANTHER" id="PTHR43014:SF5">
    <property type="entry name" value="GLUTATHIONE REDUCTASE (NADPH)"/>
    <property type="match status" value="1"/>
</dbReference>
<dbReference type="EMBL" id="JAJKFW010000014">
    <property type="protein sequence ID" value="MCC9641998.1"/>
    <property type="molecule type" value="Genomic_DNA"/>
</dbReference>
<dbReference type="RefSeq" id="WP_230272573.1">
    <property type="nucleotide sequence ID" value="NZ_JAJKFW010000014.1"/>
</dbReference>
<reference evidence="7" key="1">
    <citation type="submission" date="2021-11" db="EMBL/GenBank/DDBJ databases">
        <title>Genome sequence.</title>
        <authorList>
            <person name="Sun Q."/>
        </authorList>
    </citation>
    <scope>NUCLEOTIDE SEQUENCE</scope>
    <source>
        <strain evidence="7">JC740</strain>
    </source>
</reference>
<protein>
    <submittedName>
        <fullName evidence="7">NAD(P)/FAD-dependent oxidoreductase</fullName>
    </submittedName>
</protein>
<feature type="domain" description="Pyridine nucleotide-disulphide oxidoreductase dimerisation" evidence="5">
    <location>
        <begin position="343"/>
        <end position="448"/>
    </location>
</feature>